<dbReference type="Gene3D" id="6.10.140.140">
    <property type="match status" value="1"/>
</dbReference>
<dbReference type="PROSITE" id="PS50157">
    <property type="entry name" value="ZINC_FINGER_C2H2_2"/>
    <property type="match status" value="8"/>
</dbReference>
<feature type="domain" description="C2H2-type" evidence="13">
    <location>
        <begin position="416"/>
        <end position="443"/>
    </location>
</feature>
<dbReference type="InParanoid" id="A0A6P8QLC9"/>
<evidence type="ECO:0000256" key="10">
    <source>
        <dbReference type="ARBA" id="ARBA00023242"/>
    </source>
</evidence>
<evidence type="ECO:0000256" key="2">
    <source>
        <dbReference type="ARBA" id="ARBA00006991"/>
    </source>
</evidence>
<evidence type="ECO:0000256" key="4">
    <source>
        <dbReference type="ARBA" id="ARBA00022737"/>
    </source>
</evidence>
<dbReference type="InterPro" id="IPR013087">
    <property type="entry name" value="Znf_C2H2_type"/>
</dbReference>
<dbReference type="GO" id="GO:0000978">
    <property type="term" value="F:RNA polymerase II cis-regulatory region sequence-specific DNA binding"/>
    <property type="evidence" value="ECO:0007669"/>
    <property type="project" value="TreeGrafter"/>
</dbReference>
<dbReference type="Gene3D" id="3.30.160.60">
    <property type="entry name" value="Classic Zinc Finger"/>
    <property type="match status" value="8"/>
</dbReference>
<keyword evidence="4" id="KW-0677">Repeat</keyword>
<dbReference type="GO" id="GO:0005654">
    <property type="term" value="C:nucleoplasm"/>
    <property type="evidence" value="ECO:0007669"/>
    <property type="project" value="TreeGrafter"/>
</dbReference>
<dbReference type="FunFam" id="3.30.160.60:FF:001270">
    <property type="entry name" value="zinc finger protein 583 isoform X1"/>
    <property type="match status" value="1"/>
</dbReference>
<keyword evidence="9" id="KW-0804">Transcription</keyword>
<evidence type="ECO:0000256" key="8">
    <source>
        <dbReference type="ARBA" id="ARBA00023125"/>
    </source>
</evidence>
<dbReference type="SMART" id="SM00349">
    <property type="entry name" value="KRAB"/>
    <property type="match status" value="1"/>
</dbReference>
<feature type="domain" description="C2H2-type" evidence="13">
    <location>
        <begin position="360"/>
        <end position="387"/>
    </location>
</feature>
<dbReference type="GO" id="GO:0008270">
    <property type="term" value="F:zinc ion binding"/>
    <property type="evidence" value="ECO:0007669"/>
    <property type="project" value="UniProtKB-KW"/>
</dbReference>
<keyword evidence="5 11" id="KW-0863">Zinc-finger</keyword>
<feature type="domain" description="C2H2-type" evidence="13">
    <location>
        <begin position="304"/>
        <end position="331"/>
    </location>
</feature>
<name>A0A6P8QLC9_GEOSA</name>
<gene>
    <name evidence="16" type="primary">LOC117354594</name>
</gene>
<reference evidence="16" key="1">
    <citation type="submission" date="2025-08" db="UniProtKB">
        <authorList>
            <consortium name="RefSeq"/>
        </authorList>
    </citation>
    <scope>IDENTIFICATION</scope>
</reference>
<dbReference type="InterPro" id="IPR036051">
    <property type="entry name" value="KRAB_dom_sf"/>
</dbReference>
<evidence type="ECO:0000256" key="7">
    <source>
        <dbReference type="ARBA" id="ARBA00023015"/>
    </source>
</evidence>
<feature type="domain" description="C2H2-type" evidence="13">
    <location>
        <begin position="388"/>
        <end position="415"/>
    </location>
</feature>
<feature type="domain" description="KRAB" evidence="14">
    <location>
        <begin position="40"/>
        <end position="113"/>
    </location>
</feature>
<dbReference type="KEGG" id="gsh:117354594"/>
<dbReference type="SUPFAM" id="SSF109640">
    <property type="entry name" value="KRAB domain (Kruppel-associated box)"/>
    <property type="match status" value="1"/>
</dbReference>
<sequence length="469" mass="55106">MRALLKSNSPLGLCYMIMKYVHPGTSPSVTAQPQHWEMQVTFEEVAVSFSQEEWEYLDDEQKELYREVMKENYQILISLATGSPTVTPKIISHIERGEEPYIRGEPGSEERETGNSSCSDHQNQHRWKRIKNEGENTVEMEQIQTQSEIVCENISQRPERIYTNNSKQDSKEERDPAGDTMDGVTKCERNDRELNNIPEDKRHLAERPFQIHNTGKVTFEFLHGKKKGKKHQKELQMHKSDHKNEKLFTCTECNKNFTWLSHLKRHKMIHTGYKPYTCTDCNKSFTQLSHLKSHQRIHMGDKPFTCTECNKNFTWLSHLKRHKKIHTGYKPYKCIECNTSFTWLSSLKIHQLIHTGDKPYICIECNKSFTQLSDLNRHQVIHTGYKPYTCIECNKSFTWLSSLKIHQLIHTGYKPFTCTECNKSFTQLSDLKRHQVIHTRYKTFTCTECNKSFTRLSTLKLHQTIHRGD</sequence>
<feature type="domain" description="C2H2-type" evidence="13">
    <location>
        <begin position="332"/>
        <end position="359"/>
    </location>
</feature>
<dbReference type="SMART" id="SM00355">
    <property type="entry name" value="ZnF_C2H2"/>
    <property type="match status" value="8"/>
</dbReference>
<keyword evidence="8" id="KW-0238">DNA-binding</keyword>
<comment type="similarity">
    <text evidence="2">Belongs to the krueppel C2H2-type zinc-finger protein family.</text>
</comment>
<evidence type="ECO:0000256" key="6">
    <source>
        <dbReference type="ARBA" id="ARBA00022833"/>
    </source>
</evidence>
<protein>
    <submittedName>
        <fullName evidence="16">Zinc finger protein 383-like isoform X1</fullName>
    </submittedName>
</protein>
<feature type="compositionally biased region" description="Basic and acidic residues" evidence="12">
    <location>
        <begin position="168"/>
        <end position="177"/>
    </location>
</feature>
<keyword evidence="15" id="KW-1185">Reference proteome</keyword>
<dbReference type="PANTHER" id="PTHR24399">
    <property type="entry name" value="ZINC FINGER AND BTB DOMAIN-CONTAINING"/>
    <property type="match status" value="1"/>
</dbReference>
<keyword evidence="6" id="KW-0862">Zinc</keyword>
<evidence type="ECO:0000256" key="1">
    <source>
        <dbReference type="ARBA" id="ARBA00004123"/>
    </source>
</evidence>
<dbReference type="AlphaFoldDB" id="A0A6P8QLC9"/>
<keyword evidence="3" id="KW-0479">Metal-binding</keyword>
<evidence type="ECO:0000256" key="5">
    <source>
        <dbReference type="ARBA" id="ARBA00022771"/>
    </source>
</evidence>
<feature type="compositionally biased region" description="Basic and acidic residues" evidence="12">
    <location>
        <begin position="95"/>
        <end position="113"/>
    </location>
</feature>
<keyword evidence="7" id="KW-0805">Transcription regulation</keyword>
<dbReference type="Proteomes" id="UP000515159">
    <property type="component" value="Chromosome 2"/>
</dbReference>
<dbReference type="GO" id="GO:0002682">
    <property type="term" value="P:regulation of immune system process"/>
    <property type="evidence" value="ECO:0007669"/>
    <property type="project" value="TreeGrafter"/>
</dbReference>
<evidence type="ECO:0000256" key="11">
    <source>
        <dbReference type="PROSITE-ProRule" id="PRU00042"/>
    </source>
</evidence>
<feature type="domain" description="C2H2-type" evidence="13">
    <location>
        <begin position="444"/>
        <end position="469"/>
    </location>
</feature>
<dbReference type="GO" id="GO:0001227">
    <property type="term" value="F:DNA-binding transcription repressor activity, RNA polymerase II-specific"/>
    <property type="evidence" value="ECO:0007669"/>
    <property type="project" value="TreeGrafter"/>
</dbReference>
<evidence type="ECO:0000259" key="13">
    <source>
        <dbReference type="PROSITE" id="PS50157"/>
    </source>
</evidence>
<dbReference type="Pfam" id="PF00096">
    <property type="entry name" value="zf-C2H2"/>
    <property type="match status" value="6"/>
</dbReference>
<feature type="region of interest" description="Disordered" evidence="12">
    <location>
        <begin position="157"/>
        <end position="185"/>
    </location>
</feature>
<dbReference type="SUPFAM" id="SSF57667">
    <property type="entry name" value="beta-beta-alpha zinc fingers"/>
    <property type="match status" value="6"/>
</dbReference>
<dbReference type="PANTHER" id="PTHR24399:SF54">
    <property type="entry name" value="GASTRULA ZINC FINGER PROTEIN XLCGF26.1-LIKE-RELATED"/>
    <property type="match status" value="1"/>
</dbReference>
<dbReference type="PROSITE" id="PS50805">
    <property type="entry name" value="KRAB"/>
    <property type="match status" value="1"/>
</dbReference>
<evidence type="ECO:0000256" key="12">
    <source>
        <dbReference type="SAM" id="MobiDB-lite"/>
    </source>
</evidence>
<dbReference type="GeneID" id="117354594"/>
<dbReference type="CDD" id="cd07765">
    <property type="entry name" value="KRAB_A-box"/>
    <property type="match status" value="1"/>
</dbReference>
<organism evidence="15 16">
    <name type="scientific">Geotrypetes seraphini</name>
    <name type="common">Gaboon caecilian</name>
    <name type="synonym">Caecilia seraphini</name>
    <dbReference type="NCBI Taxonomy" id="260995"/>
    <lineage>
        <taxon>Eukaryota</taxon>
        <taxon>Metazoa</taxon>
        <taxon>Chordata</taxon>
        <taxon>Craniata</taxon>
        <taxon>Vertebrata</taxon>
        <taxon>Euteleostomi</taxon>
        <taxon>Amphibia</taxon>
        <taxon>Gymnophiona</taxon>
        <taxon>Geotrypetes</taxon>
    </lineage>
</organism>
<feature type="domain" description="C2H2-type" evidence="13">
    <location>
        <begin position="248"/>
        <end position="275"/>
    </location>
</feature>
<evidence type="ECO:0000313" key="16">
    <source>
        <dbReference type="RefSeq" id="XP_033788263.1"/>
    </source>
</evidence>
<accession>A0A6P8QLC9</accession>
<dbReference type="PROSITE" id="PS00028">
    <property type="entry name" value="ZINC_FINGER_C2H2_1"/>
    <property type="match status" value="8"/>
</dbReference>
<evidence type="ECO:0000313" key="15">
    <source>
        <dbReference type="Proteomes" id="UP000515159"/>
    </source>
</evidence>
<feature type="region of interest" description="Disordered" evidence="12">
    <location>
        <begin position="95"/>
        <end position="126"/>
    </location>
</feature>
<dbReference type="GO" id="GO:0001817">
    <property type="term" value="P:regulation of cytokine production"/>
    <property type="evidence" value="ECO:0007669"/>
    <property type="project" value="TreeGrafter"/>
</dbReference>
<comment type="subcellular location">
    <subcellularLocation>
        <location evidence="1">Nucleus</location>
    </subcellularLocation>
</comment>
<dbReference type="FunFam" id="3.30.160.60:FF:000358">
    <property type="entry name" value="zinc finger protein 24"/>
    <property type="match status" value="2"/>
</dbReference>
<evidence type="ECO:0000256" key="3">
    <source>
        <dbReference type="ARBA" id="ARBA00022723"/>
    </source>
</evidence>
<keyword evidence="10" id="KW-0539">Nucleus</keyword>
<dbReference type="InterPro" id="IPR036236">
    <property type="entry name" value="Znf_C2H2_sf"/>
</dbReference>
<evidence type="ECO:0000256" key="9">
    <source>
        <dbReference type="ARBA" id="ARBA00023163"/>
    </source>
</evidence>
<dbReference type="FunFam" id="3.30.160.60:FF:001177">
    <property type="entry name" value="Zinc finger protein 33A"/>
    <property type="match status" value="1"/>
</dbReference>
<proteinExistence type="inferred from homology"/>
<evidence type="ECO:0000259" key="14">
    <source>
        <dbReference type="PROSITE" id="PS50805"/>
    </source>
</evidence>
<dbReference type="FunFam" id="3.30.160.60:FF:000770">
    <property type="entry name" value="zinc finger protein 16"/>
    <property type="match status" value="1"/>
</dbReference>
<feature type="domain" description="C2H2-type" evidence="13">
    <location>
        <begin position="276"/>
        <end position="303"/>
    </location>
</feature>
<dbReference type="FunFam" id="3.30.160.60:FF:000912">
    <property type="entry name" value="Zinc finger protein 660"/>
    <property type="match status" value="2"/>
</dbReference>
<feature type="compositionally biased region" description="Polar residues" evidence="12">
    <location>
        <begin position="157"/>
        <end position="167"/>
    </location>
</feature>
<dbReference type="RefSeq" id="XP_033788263.1">
    <property type="nucleotide sequence ID" value="XM_033932372.1"/>
</dbReference>
<dbReference type="FunFam" id="3.30.160.60:FF:000761">
    <property type="entry name" value="Zinc finger protein 449"/>
    <property type="match status" value="1"/>
</dbReference>
<dbReference type="InterPro" id="IPR001909">
    <property type="entry name" value="KRAB"/>
</dbReference>
<dbReference type="OrthoDB" id="6077919at2759"/>
<dbReference type="Pfam" id="PF01352">
    <property type="entry name" value="KRAB"/>
    <property type="match status" value="1"/>
</dbReference>